<dbReference type="Pfam" id="PF20143">
    <property type="entry name" value="NAD_kinase_C"/>
    <property type="match status" value="1"/>
</dbReference>
<dbReference type="GO" id="GO:0003951">
    <property type="term" value="F:NAD+ kinase activity"/>
    <property type="evidence" value="ECO:0007669"/>
    <property type="project" value="InterPro"/>
</dbReference>
<organism evidence="1 2">
    <name type="scientific">Solihabitans fulvus</name>
    <dbReference type="NCBI Taxonomy" id="1892852"/>
    <lineage>
        <taxon>Bacteria</taxon>
        <taxon>Bacillati</taxon>
        <taxon>Actinomycetota</taxon>
        <taxon>Actinomycetes</taxon>
        <taxon>Pseudonocardiales</taxon>
        <taxon>Pseudonocardiaceae</taxon>
        <taxon>Solihabitans</taxon>
    </lineage>
</organism>
<keyword evidence="1" id="KW-0808">Transferase</keyword>
<sequence>MGEEAARAAGLEPEVVYRPESAPTSAADTVAAAATLAGAVDLILFAGGDGTARDILDAVGTGVPVLGIPTGVKMHSAVFAVNPRAAGEIAASFSGLRDAEVMDLDEDAVREGRVSARLYGHLRVPDVPVRIQQRKTGSSSVSPDAVAGIAAELVDSLAPGELLVLGPGTTMRSIAAVLGVDVPVMGVNVLRLTDNRTAGLVASDVSADRLLALVSATPARIAVTPIGGQGFLLGRGNQQLSPDVLRAVGPDRVLVVATEAKVAALRGRPLLIDTGDDGVDREFQRYLRVVTGRRRTLLYPTS</sequence>
<keyword evidence="1" id="KW-0418">Kinase</keyword>
<comment type="caution">
    <text evidence="1">The sequence shown here is derived from an EMBL/GenBank/DDBJ whole genome shotgun (WGS) entry which is preliminary data.</text>
</comment>
<protein>
    <submittedName>
        <fullName evidence="1">ATP-NAD kinase</fullName>
    </submittedName>
</protein>
<dbReference type="GO" id="GO:0005524">
    <property type="term" value="F:ATP binding"/>
    <property type="evidence" value="ECO:0007669"/>
    <property type="project" value="UniProtKB-ARBA"/>
</dbReference>
<accession>A0A5B2XDP6</accession>
<dbReference type="InterPro" id="IPR016064">
    <property type="entry name" value="NAD/diacylglycerol_kinase_sf"/>
</dbReference>
<dbReference type="GO" id="GO:0006741">
    <property type="term" value="P:NADP+ biosynthetic process"/>
    <property type="evidence" value="ECO:0007669"/>
    <property type="project" value="InterPro"/>
</dbReference>
<dbReference type="EMBL" id="VUOB01000028">
    <property type="protein sequence ID" value="KAA2261473.1"/>
    <property type="molecule type" value="Genomic_DNA"/>
</dbReference>
<evidence type="ECO:0000313" key="1">
    <source>
        <dbReference type="EMBL" id="KAA2261473.1"/>
    </source>
</evidence>
<dbReference type="InterPro" id="IPR017438">
    <property type="entry name" value="ATP-NAD_kinase_N"/>
</dbReference>
<dbReference type="AlphaFoldDB" id="A0A5B2XDP6"/>
<dbReference type="PANTHER" id="PTHR40697:SF2">
    <property type="entry name" value="ATP-NAD KINASE-RELATED"/>
    <property type="match status" value="1"/>
</dbReference>
<dbReference type="SUPFAM" id="SSF111331">
    <property type="entry name" value="NAD kinase/diacylglycerol kinase-like"/>
    <property type="match status" value="1"/>
</dbReference>
<dbReference type="Proteomes" id="UP000323454">
    <property type="component" value="Unassembled WGS sequence"/>
</dbReference>
<evidence type="ECO:0000313" key="2">
    <source>
        <dbReference type="Proteomes" id="UP000323454"/>
    </source>
</evidence>
<name>A0A5B2XDP6_9PSEU</name>
<dbReference type="OrthoDB" id="5511344at2"/>
<dbReference type="InterPro" id="IPR002504">
    <property type="entry name" value="NADK"/>
</dbReference>
<reference evidence="1 2" key="2">
    <citation type="submission" date="2019-09" db="EMBL/GenBank/DDBJ databases">
        <authorList>
            <person name="Jin C."/>
        </authorList>
    </citation>
    <scope>NUCLEOTIDE SEQUENCE [LARGE SCALE GENOMIC DNA]</scope>
    <source>
        <strain evidence="1 2">AN110305</strain>
    </source>
</reference>
<proteinExistence type="predicted"/>
<keyword evidence="2" id="KW-1185">Reference proteome</keyword>
<dbReference type="Gene3D" id="3.40.50.10330">
    <property type="entry name" value="Probable inorganic polyphosphate/atp-NAD kinase, domain 1"/>
    <property type="match status" value="1"/>
</dbReference>
<dbReference type="Pfam" id="PF01513">
    <property type="entry name" value="NAD_kinase"/>
    <property type="match status" value="1"/>
</dbReference>
<gene>
    <name evidence="1" type="ORF">F0L68_16965</name>
</gene>
<reference evidence="1 2" key="1">
    <citation type="submission" date="2019-09" db="EMBL/GenBank/DDBJ databases">
        <title>Goodfellowia gen. nov., a new genus of the Pseudonocardineae related to Actinoalloteichus, containing Goodfellowia coeruleoviolacea gen. nov., comb. nov. gen. nov., comb. nov.</title>
        <authorList>
            <person name="Labeda D."/>
        </authorList>
    </citation>
    <scope>NUCLEOTIDE SEQUENCE [LARGE SCALE GENOMIC DNA]</scope>
    <source>
        <strain evidence="1 2">AN110305</strain>
    </source>
</reference>
<dbReference type="GO" id="GO:0051287">
    <property type="term" value="F:NAD binding"/>
    <property type="evidence" value="ECO:0007669"/>
    <property type="project" value="UniProtKB-ARBA"/>
</dbReference>
<dbReference type="PANTHER" id="PTHR40697">
    <property type="entry name" value="ACETOIN CATABOLISM PROTEIN X"/>
    <property type="match status" value="1"/>
</dbReference>
<dbReference type="InterPro" id="IPR039065">
    <property type="entry name" value="AcoX-like"/>
</dbReference>